<dbReference type="PANTHER" id="PTHR43767">
    <property type="entry name" value="LONG-CHAIN-FATTY-ACID--COA LIGASE"/>
    <property type="match status" value="1"/>
</dbReference>
<evidence type="ECO:0000259" key="1">
    <source>
        <dbReference type="Pfam" id="PF00501"/>
    </source>
</evidence>
<dbReference type="InterPro" id="IPR042099">
    <property type="entry name" value="ANL_N_sf"/>
</dbReference>
<dbReference type="Pfam" id="PF13193">
    <property type="entry name" value="AMP-binding_C"/>
    <property type="match status" value="1"/>
</dbReference>
<name>A0ABV9Q8X3_9BACL</name>
<feature type="domain" description="AMP-dependent synthetase/ligase" evidence="1">
    <location>
        <begin position="15"/>
        <end position="383"/>
    </location>
</feature>
<reference evidence="4" key="1">
    <citation type="journal article" date="2019" name="Int. J. Syst. Evol. Microbiol.">
        <title>The Global Catalogue of Microorganisms (GCM) 10K type strain sequencing project: providing services to taxonomists for standard genome sequencing and annotation.</title>
        <authorList>
            <consortium name="The Broad Institute Genomics Platform"/>
            <consortium name="The Broad Institute Genome Sequencing Center for Infectious Disease"/>
            <person name="Wu L."/>
            <person name="Ma J."/>
        </authorList>
    </citation>
    <scope>NUCLEOTIDE SEQUENCE [LARGE SCALE GENOMIC DNA]</scope>
    <source>
        <strain evidence="4">WYCCWR 12678</strain>
    </source>
</reference>
<proteinExistence type="predicted"/>
<sequence length="529" mass="58868">MIAIPVHPVFQFLSDTAEKFPEQTALRSEDQTYTYRQLKDQVDRWSKALADLGLQKGERVAVMFPNCPEYVISYYAVLQAGGIVVQTNPLYTENELAYIFQDSGTGWVISSFEHLEKLSRVREETDLRKLLLFGESSDPTHESGFIHDAGKLIASTPPSPPNIGIDPQQDVAVLQYTGGTTGRSKGVMLTHYNVVANAYQSFQFSSPVLQIPGEVLLGTSPLYHVYGMTSCMNVAVLIGGTMILLPKFDKDEVIEIIGKHRPTLFLGVPTMYISLLHHPKSAEVDMSSLKLCFCGSAPMPVEVIRLFEEKTGARIVEGYGLSEASPVTHRNPAVGLRKPGSIGIPFPNTEARIVDLETGTRDLAHGQAGELLVRGPQVMKGYWNNEEDTRSALRDGWLYTGDIAMMDEDGYFYIVGRKKEMIITGGFNVYPKEVEEVLYQHPGVQEVAVIGIPDSYRGEAVKAFIVPKPGAVITEQELMDFCRDQLAAYKRPRSVEFRDSLPKTAVGKILKRRLVEQERCNTKTIKQIK</sequence>
<gene>
    <name evidence="3" type="ORF">ACFO8Q_23635</name>
</gene>
<dbReference type="EMBL" id="JBHSHC010000158">
    <property type="protein sequence ID" value="MFC4770273.1"/>
    <property type="molecule type" value="Genomic_DNA"/>
</dbReference>
<dbReference type="Gene3D" id="3.40.50.12780">
    <property type="entry name" value="N-terminal domain of ligase-like"/>
    <property type="match status" value="1"/>
</dbReference>
<dbReference type="InterPro" id="IPR050237">
    <property type="entry name" value="ATP-dep_AMP-bd_enzyme"/>
</dbReference>
<dbReference type="Pfam" id="PF00501">
    <property type="entry name" value="AMP-binding"/>
    <property type="match status" value="1"/>
</dbReference>
<dbReference type="Proteomes" id="UP001596002">
    <property type="component" value="Unassembled WGS sequence"/>
</dbReference>
<dbReference type="PROSITE" id="PS00455">
    <property type="entry name" value="AMP_BINDING"/>
    <property type="match status" value="1"/>
</dbReference>
<dbReference type="PANTHER" id="PTHR43767:SF9">
    <property type="entry name" value="LONG-CHAIN-FATTY-ACID--COA LIGASE"/>
    <property type="match status" value="1"/>
</dbReference>
<protein>
    <submittedName>
        <fullName evidence="3">Long-chain fatty acid--CoA ligase</fullName>
    </submittedName>
</protein>
<keyword evidence="3" id="KW-0436">Ligase</keyword>
<comment type="caution">
    <text evidence="3">The sequence shown here is derived from an EMBL/GenBank/DDBJ whole genome shotgun (WGS) entry which is preliminary data.</text>
</comment>
<accession>A0ABV9Q8X3</accession>
<evidence type="ECO:0000313" key="4">
    <source>
        <dbReference type="Proteomes" id="UP001596002"/>
    </source>
</evidence>
<dbReference type="InterPro" id="IPR045851">
    <property type="entry name" value="AMP-bd_C_sf"/>
</dbReference>
<dbReference type="InterPro" id="IPR025110">
    <property type="entry name" value="AMP-bd_C"/>
</dbReference>
<evidence type="ECO:0000313" key="3">
    <source>
        <dbReference type="EMBL" id="MFC4770273.1"/>
    </source>
</evidence>
<dbReference type="InterPro" id="IPR000873">
    <property type="entry name" value="AMP-dep_synth/lig_dom"/>
</dbReference>
<dbReference type="GO" id="GO:0016874">
    <property type="term" value="F:ligase activity"/>
    <property type="evidence" value="ECO:0007669"/>
    <property type="project" value="UniProtKB-KW"/>
</dbReference>
<feature type="domain" description="AMP-binding enzyme C-terminal" evidence="2">
    <location>
        <begin position="433"/>
        <end position="508"/>
    </location>
</feature>
<dbReference type="RefSeq" id="WP_380029726.1">
    <property type="nucleotide sequence ID" value="NZ_JBHSHC010000158.1"/>
</dbReference>
<keyword evidence="4" id="KW-1185">Reference proteome</keyword>
<dbReference type="CDD" id="cd05936">
    <property type="entry name" value="FC-FACS_FadD_like"/>
    <property type="match status" value="1"/>
</dbReference>
<evidence type="ECO:0000259" key="2">
    <source>
        <dbReference type="Pfam" id="PF13193"/>
    </source>
</evidence>
<dbReference type="InterPro" id="IPR020845">
    <property type="entry name" value="AMP-binding_CS"/>
</dbReference>
<dbReference type="Gene3D" id="3.30.300.30">
    <property type="match status" value="1"/>
</dbReference>
<dbReference type="SUPFAM" id="SSF56801">
    <property type="entry name" value="Acetyl-CoA synthetase-like"/>
    <property type="match status" value="1"/>
</dbReference>
<organism evidence="3 4">
    <name type="scientific">Effusibacillus consociatus</name>
    <dbReference type="NCBI Taxonomy" id="1117041"/>
    <lineage>
        <taxon>Bacteria</taxon>
        <taxon>Bacillati</taxon>
        <taxon>Bacillota</taxon>
        <taxon>Bacilli</taxon>
        <taxon>Bacillales</taxon>
        <taxon>Alicyclobacillaceae</taxon>
        <taxon>Effusibacillus</taxon>
    </lineage>
</organism>
<dbReference type="NCBIfam" id="NF004837">
    <property type="entry name" value="PRK06187.1"/>
    <property type="match status" value="1"/>
</dbReference>